<dbReference type="PROSITE" id="PS50157">
    <property type="entry name" value="ZINC_FINGER_C2H2_2"/>
    <property type="match status" value="2"/>
</dbReference>
<organism evidence="6">
    <name type="scientific">Rodentolepis nana</name>
    <name type="common">Dwarf tapeworm</name>
    <name type="synonym">Hymenolepis nana</name>
    <dbReference type="NCBI Taxonomy" id="102285"/>
    <lineage>
        <taxon>Eukaryota</taxon>
        <taxon>Metazoa</taxon>
        <taxon>Spiralia</taxon>
        <taxon>Lophotrochozoa</taxon>
        <taxon>Platyhelminthes</taxon>
        <taxon>Cestoda</taxon>
        <taxon>Eucestoda</taxon>
        <taxon>Cyclophyllidea</taxon>
        <taxon>Hymenolepididae</taxon>
        <taxon>Rodentolepis</taxon>
    </lineage>
</organism>
<feature type="domain" description="C2H2-type" evidence="3">
    <location>
        <begin position="35"/>
        <end position="58"/>
    </location>
</feature>
<dbReference type="STRING" id="102285.A0A0R3T7D5"/>
<feature type="region of interest" description="Disordered" evidence="2">
    <location>
        <begin position="159"/>
        <end position="213"/>
    </location>
</feature>
<dbReference type="WBParaSite" id="HNAJ_0000297301-mRNA-1">
    <property type="protein sequence ID" value="HNAJ_0000297301-mRNA-1"/>
    <property type="gene ID" value="HNAJ_0000297301"/>
</dbReference>
<dbReference type="PANTHER" id="PTHR46664">
    <property type="entry name" value="ATM INTERACTOR"/>
    <property type="match status" value="1"/>
</dbReference>
<dbReference type="OrthoDB" id="6354171at2759"/>
<dbReference type="SMART" id="SM00355">
    <property type="entry name" value="ZnF_C2H2"/>
    <property type="match status" value="4"/>
</dbReference>
<keyword evidence="1" id="KW-0863">Zinc-finger</keyword>
<evidence type="ECO:0000259" key="3">
    <source>
        <dbReference type="PROSITE" id="PS50157"/>
    </source>
</evidence>
<dbReference type="Gene3D" id="3.30.160.60">
    <property type="entry name" value="Classic Zinc Finger"/>
    <property type="match status" value="1"/>
</dbReference>
<dbReference type="InterPro" id="IPR013087">
    <property type="entry name" value="Znf_C2H2_type"/>
</dbReference>
<dbReference type="GO" id="GO:0005634">
    <property type="term" value="C:nucleus"/>
    <property type="evidence" value="ECO:0007669"/>
    <property type="project" value="TreeGrafter"/>
</dbReference>
<protein>
    <submittedName>
        <fullName evidence="6">C2H2-type domain-containing protein</fullName>
    </submittedName>
</protein>
<dbReference type="Proteomes" id="UP000278807">
    <property type="component" value="Unassembled WGS sequence"/>
</dbReference>
<name>A0A0R3T7D5_RODNA</name>
<proteinExistence type="predicted"/>
<gene>
    <name evidence="4" type="ORF">HNAJ_LOCUS2972</name>
</gene>
<dbReference type="GO" id="GO:0045944">
    <property type="term" value="P:positive regulation of transcription by RNA polymerase II"/>
    <property type="evidence" value="ECO:0007669"/>
    <property type="project" value="InterPro"/>
</dbReference>
<evidence type="ECO:0000313" key="6">
    <source>
        <dbReference type="WBParaSite" id="HNAJ_0000297301-mRNA-1"/>
    </source>
</evidence>
<accession>A0A0R3T7D5</accession>
<reference evidence="6" key="1">
    <citation type="submission" date="2017-02" db="UniProtKB">
        <authorList>
            <consortium name="WormBaseParasite"/>
        </authorList>
    </citation>
    <scope>IDENTIFICATION</scope>
</reference>
<evidence type="ECO:0000256" key="1">
    <source>
        <dbReference type="PROSITE-ProRule" id="PRU00042"/>
    </source>
</evidence>
<dbReference type="PANTHER" id="PTHR46664:SF1">
    <property type="entry name" value="ATM INTERACTOR"/>
    <property type="match status" value="1"/>
</dbReference>
<evidence type="ECO:0000313" key="4">
    <source>
        <dbReference type="EMBL" id="VDN98831.1"/>
    </source>
</evidence>
<sequence length="492" mass="53498">MSQNEVLVSTTVESPKIRHITPPLEELQSLPSAFYNCNICGLQVKTQSNLRAHYIKTHGLVNDAKDVAFLLRKKTDISDVFHCPVSNCKYTKSSGTGFSKFWHLKQHYQLVHMKKTFQCATCSQRFSTPSAQAYHSKTCGTNFECPICGRKYKAKKFLNQHSRRSGHDVRSRPELRSSPQHHTSLGVEIGSSQVSIPSTSSSSSDIPSTSSNPSTRVAILPLLILPLGVSPGTGLNQNNSVSYSNATASLIGEVISQLGSNLTVLPPLVSAGSGGYANTPMSTQPSTQLSNLQYAPDTTQSSEYGQPESVNVGTEGGERFFPLVDVGTATMRLSHAHTQTELNVPPDYIPSPFSVPAAQQTNFCYYGDEQHQVQMTRDSFTVTSPPHVSVGNSPQPSTFLPDMSHTSTYMSPGNSIELQYPEVNSNGTMTNYHGAHPHHLQQHAFQQTATMPTTTTSVASNGVNSALYLHSGSTTLPSCYGEYNSGKRLDFL</sequence>
<dbReference type="EMBL" id="UZAE01001611">
    <property type="protein sequence ID" value="VDN98831.1"/>
    <property type="molecule type" value="Genomic_DNA"/>
</dbReference>
<dbReference type="GO" id="GO:0000981">
    <property type="term" value="F:DNA-binding transcription factor activity, RNA polymerase II-specific"/>
    <property type="evidence" value="ECO:0007669"/>
    <property type="project" value="TreeGrafter"/>
</dbReference>
<keyword evidence="5" id="KW-1185">Reference proteome</keyword>
<dbReference type="AlphaFoldDB" id="A0A0R3T7D5"/>
<feature type="compositionally biased region" description="Basic and acidic residues" evidence="2">
    <location>
        <begin position="165"/>
        <end position="175"/>
    </location>
</feature>
<dbReference type="InterPro" id="IPR055303">
    <property type="entry name" value="ATMIN"/>
</dbReference>
<dbReference type="GO" id="GO:0000976">
    <property type="term" value="F:transcription cis-regulatory region binding"/>
    <property type="evidence" value="ECO:0007669"/>
    <property type="project" value="InterPro"/>
</dbReference>
<keyword evidence="1" id="KW-0862">Zinc</keyword>
<feature type="compositionally biased region" description="Low complexity" evidence="2">
    <location>
        <begin position="189"/>
        <end position="213"/>
    </location>
</feature>
<evidence type="ECO:0000256" key="2">
    <source>
        <dbReference type="SAM" id="MobiDB-lite"/>
    </source>
</evidence>
<feature type="domain" description="C2H2-type" evidence="3">
    <location>
        <begin position="143"/>
        <end position="173"/>
    </location>
</feature>
<keyword evidence="1" id="KW-0479">Metal-binding</keyword>
<dbReference type="GO" id="GO:0008270">
    <property type="term" value="F:zinc ion binding"/>
    <property type="evidence" value="ECO:0007669"/>
    <property type="project" value="UniProtKB-KW"/>
</dbReference>
<dbReference type="PROSITE" id="PS00028">
    <property type="entry name" value="ZINC_FINGER_C2H2_1"/>
    <property type="match status" value="2"/>
</dbReference>
<reference evidence="4 5" key="2">
    <citation type="submission" date="2018-11" db="EMBL/GenBank/DDBJ databases">
        <authorList>
            <consortium name="Pathogen Informatics"/>
        </authorList>
    </citation>
    <scope>NUCLEOTIDE SEQUENCE [LARGE SCALE GENOMIC DNA]</scope>
</reference>
<evidence type="ECO:0000313" key="5">
    <source>
        <dbReference type="Proteomes" id="UP000278807"/>
    </source>
</evidence>